<proteinExistence type="predicted"/>
<evidence type="ECO:0000313" key="1">
    <source>
        <dbReference type="EMBL" id="EYU14710.1"/>
    </source>
</evidence>
<protein>
    <recommendedName>
        <fullName evidence="3">Nucleotidyl transferase AbiEii/AbiGii toxin family protein</fullName>
    </recommendedName>
</protein>
<dbReference type="RefSeq" id="WP_036779900.1">
    <property type="nucleotide sequence ID" value="NZ_CAWLTM010000075.1"/>
</dbReference>
<dbReference type="Pfam" id="PF08843">
    <property type="entry name" value="AbiEii"/>
    <property type="match status" value="1"/>
</dbReference>
<gene>
    <name evidence="1" type="ORF">BA1DRAFT_02736</name>
</gene>
<dbReference type="AlphaFoldDB" id="A0A022PJL6"/>
<dbReference type="Proteomes" id="UP000023464">
    <property type="component" value="Unassembled WGS sequence"/>
</dbReference>
<comment type="caution">
    <text evidence="1">The sequence shown here is derived from an EMBL/GenBank/DDBJ whole genome shotgun (WGS) entry which is preliminary data.</text>
</comment>
<evidence type="ECO:0008006" key="3">
    <source>
        <dbReference type="Google" id="ProtNLM"/>
    </source>
</evidence>
<organism evidence="1 2">
    <name type="scientific">Photorhabdus aegyptia</name>
    <dbReference type="NCBI Taxonomy" id="2805098"/>
    <lineage>
        <taxon>Bacteria</taxon>
        <taxon>Pseudomonadati</taxon>
        <taxon>Pseudomonadota</taxon>
        <taxon>Gammaproteobacteria</taxon>
        <taxon>Enterobacterales</taxon>
        <taxon>Morganellaceae</taxon>
        <taxon>Photorhabdus</taxon>
    </lineage>
</organism>
<sequence length="306" mass="34980">MSSHVNFNAIVDEVIEQNRLANLRPVVEKELLHYDILFCLSKDGLLKEITFQGGTSLRLCYGSNRFSEDLDFAGGRGFCSADLSRIKECIEKYLGVRYGLEVTVKEPNELRNKPEYAEVKVDKWQISVTTAPERKDLPKQRIKIEIANIPAYTNTPRSLIRNYSVLPDGYADLLVSVETLPEIMADKLIAFPATTSQIRYRDMWDLLWLSQQNTTPDIELIKRKVSDYQLDNFEKLLQARIDSIEIIVASGHFHNEMRRFIPAPIYDRSVGQEAFSTYLTTSLKALLTTVKKSLYSSGDNTIPFKL</sequence>
<dbReference type="Gene3D" id="3.10.450.620">
    <property type="entry name" value="JHP933, nucleotidyltransferase-like core domain"/>
    <property type="match status" value="1"/>
</dbReference>
<reference evidence="1 2" key="1">
    <citation type="submission" date="2014-03" db="EMBL/GenBank/DDBJ databases">
        <title>Draft Genome of Photorhabdus luminescens BA1, an Egyptian Isolate.</title>
        <authorList>
            <person name="Ghazal S."/>
            <person name="Hurst S.G.IV."/>
            <person name="Morris K."/>
            <person name="Thomas K."/>
            <person name="Tisa L.S."/>
        </authorList>
    </citation>
    <scope>NUCLEOTIDE SEQUENCE [LARGE SCALE GENOMIC DNA]</scope>
    <source>
        <strain evidence="1 2">BA1</strain>
    </source>
</reference>
<evidence type="ECO:0000313" key="2">
    <source>
        <dbReference type="Proteomes" id="UP000023464"/>
    </source>
</evidence>
<accession>A0A022PJL6</accession>
<dbReference type="EMBL" id="JFGV01000040">
    <property type="protein sequence ID" value="EYU14710.1"/>
    <property type="molecule type" value="Genomic_DNA"/>
</dbReference>
<keyword evidence="2" id="KW-1185">Reference proteome</keyword>
<dbReference type="PATRIC" id="fig|1393736.3.peg.2800"/>
<dbReference type="InterPro" id="IPR014942">
    <property type="entry name" value="AbiEii"/>
</dbReference>
<name>A0A022PJL6_9GAMM</name>